<dbReference type="Proteomes" id="UP001320245">
    <property type="component" value="Unassembled WGS sequence"/>
</dbReference>
<accession>A0AAN9U7W7</accession>
<dbReference type="AlphaFoldDB" id="A0AAN9U7W7"/>
<name>A0AAN9U7W7_9PEZI</name>
<keyword evidence="3" id="KW-1185">Reference proteome</keyword>
<evidence type="ECO:0000313" key="2">
    <source>
        <dbReference type="EMBL" id="KAK7742339.1"/>
    </source>
</evidence>
<organism evidence="2 3">
    <name type="scientific">Cytospora paraplurivora</name>
    <dbReference type="NCBI Taxonomy" id="2898453"/>
    <lineage>
        <taxon>Eukaryota</taxon>
        <taxon>Fungi</taxon>
        <taxon>Dikarya</taxon>
        <taxon>Ascomycota</taxon>
        <taxon>Pezizomycotina</taxon>
        <taxon>Sordariomycetes</taxon>
        <taxon>Sordariomycetidae</taxon>
        <taxon>Diaporthales</taxon>
        <taxon>Cytosporaceae</taxon>
        <taxon>Cytospora</taxon>
    </lineage>
</organism>
<evidence type="ECO:0000256" key="1">
    <source>
        <dbReference type="SAM" id="MobiDB-lite"/>
    </source>
</evidence>
<dbReference type="EMBL" id="JAJSPL020000015">
    <property type="protein sequence ID" value="KAK7742339.1"/>
    <property type="molecule type" value="Genomic_DNA"/>
</dbReference>
<gene>
    <name evidence="2" type="ORF">SLS53_004484</name>
</gene>
<protein>
    <submittedName>
        <fullName evidence="2">Uncharacterized protein</fullName>
    </submittedName>
</protein>
<dbReference type="Gene3D" id="1.25.40.180">
    <property type="match status" value="1"/>
</dbReference>
<proteinExistence type="predicted"/>
<dbReference type="SUPFAM" id="SSF48371">
    <property type="entry name" value="ARM repeat"/>
    <property type="match status" value="1"/>
</dbReference>
<feature type="region of interest" description="Disordered" evidence="1">
    <location>
        <begin position="199"/>
        <end position="226"/>
    </location>
</feature>
<reference evidence="2 3" key="1">
    <citation type="journal article" date="2023" name="PLoS ONE">
        <title>Cytospora paraplurivora sp. nov. isolated from orchards with fruit tree decline syndrome in Ontario, Canada.</title>
        <authorList>
            <person name="Ilyukhin E."/>
            <person name="Nguyen H.D.T."/>
            <person name="Castle A.J."/>
            <person name="Ellouze W."/>
        </authorList>
    </citation>
    <scope>NUCLEOTIDE SEQUENCE [LARGE SCALE GENOMIC DNA]</scope>
    <source>
        <strain evidence="2 3">FDS-564</strain>
    </source>
</reference>
<feature type="compositionally biased region" description="Low complexity" evidence="1">
    <location>
        <begin position="215"/>
        <end position="224"/>
    </location>
</feature>
<evidence type="ECO:0000313" key="3">
    <source>
        <dbReference type="Proteomes" id="UP001320245"/>
    </source>
</evidence>
<dbReference type="InterPro" id="IPR016024">
    <property type="entry name" value="ARM-type_fold"/>
</dbReference>
<sequence length="487" mass="54105">MKTITSGDEVVQSISVERSEDVQAIFAACAALLNDLQMIWGLYRVCLLDGWKLNNKVAERALHLDVASNPFDAIGRQLETLAYLLPYWMNSEMATQKSQEIWTGWLRSVSDIINELERRIDIARELATLNWSASRLRQSLDPATNASVNDKVGSSCDKKIKSVTHDGQDEAWGSLGAALAGEGLLESAIECCQKLSQGKTPRWEPLDEDPTGEIPTPAASTAASTKHDIASGSNTSCGHLTALVVTSDVSADFEMLRPENYDSIAPKLLGFALQSVAKFRRVLKTIYDSACRDTGRAVICVRFARHLERECTLEIRRSMGPSRDFRGNLDDLGPVTRYLLNQCWEDWNNGKNGRTQISAEHFALGLTSFICRLFKCKSFQSHYAHIFIKKILAPNPPVGTTQFVALHHLLMTVGCMIEGPKRPSEDMSRYFERIQAIMDSPGASNQLKALGRELQEMRKNGWRAEKRRVASTALIQAVAQIKEGSVV</sequence>
<comment type="caution">
    <text evidence="2">The sequence shown here is derived from an EMBL/GenBank/DDBJ whole genome shotgun (WGS) entry which is preliminary data.</text>
</comment>